<feature type="region of interest" description="Disordered" evidence="1">
    <location>
        <begin position="68"/>
        <end position="137"/>
    </location>
</feature>
<dbReference type="Proteomes" id="UP000243975">
    <property type="component" value="Unassembled WGS sequence"/>
</dbReference>
<name>A0A118K0L3_CYNCS</name>
<accession>A0A118K0L3</accession>
<feature type="compositionally biased region" description="Polar residues" evidence="1">
    <location>
        <begin position="99"/>
        <end position="121"/>
    </location>
</feature>
<reference evidence="2 3" key="1">
    <citation type="journal article" date="2016" name="Sci. Rep.">
        <title>The genome sequence of the outbreeding globe artichoke constructed de novo incorporating a phase-aware low-pass sequencing strategy of F1 progeny.</title>
        <authorList>
            <person name="Scaglione D."/>
            <person name="Reyes-Chin-Wo S."/>
            <person name="Acquadro A."/>
            <person name="Froenicke L."/>
            <person name="Portis E."/>
            <person name="Beitel C."/>
            <person name="Tirone M."/>
            <person name="Mauro R."/>
            <person name="Lo Monaco A."/>
            <person name="Mauromicale G."/>
            <person name="Faccioli P."/>
            <person name="Cattivelli L."/>
            <person name="Rieseberg L."/>
            <person name="Michelmore R."/>
            <person name="Lanteri S."/>
        </authorList>
    </citation>
    <scope>NUCLEOTIDE SEQUENCE [LARGE SCALE GENOMIC DNA]</scope>
    <source>
        <strain evidence="2">2C</strain>
    </source>
</reference>
<dbReference type="EMBL" id="LEKV01002984">
    <property type="protein sequence ID" value="KVI01605.1"/>
    <property type="molecule type" value="Genomic_DNA"/>
</dbReference>
<protein>
    <submittedName>
        <fullName evidence="2">Uncharacterized protein</fullName>
    </submittedName>
</protein>
<gene>
    <name evidence="2" type="ORF">Ccrd_020124</name>
</gene>
<sequence>CKDWLWTSHLAGGPPITNGEPPQAVDNSYGHIFSANPVHIPVSESVQIHQPLDNMYGNHHPELQKFSSMGRATDSKPKEKNSSQPIIRTSSPPIGILESQINSNSHQPGYMQANNNVTSYQGHHPQSVRPSNPSGTPTLAPGNFFSPNPHLRTPHFMPPMPDGYSTTSASLTYVPDIATGPDFQQSSSSALDTQSAAATGCGVWGTPGCPKPSEYVQGLKGVISLALSTPKK</sequence>
<keyword evidence="3" id="KW-1185">Reference proteome</keyword>
<dbReference type="STRING" id="59895.A0A118K0L3"/>
<feature type="compositionally biased region" description="Polar residues" evidence="1">
    <location>
        <begin position="82"/>
        <end position="92"/>
    </location>
</feature>
<organism evidence="2 3">
    <name type="scientific">Cynara cardunculus var. scolymus</name>
    <name type="common">Globe artichoke</name>
    <name type="synonym">Cynara scolymus</name>
    <dbReference type="NCBI Taxonomy" id="59895"/>
    <lineage>
        <taxon>Eukaryota</taxon>
        <taxon>Viridiplantae</taxon>
        <taxon>Streptophyta</taxon>
        <taxon>Embryophyta</taxon>
        <taxon>Tracheophyta</taxon>
        <taxon>Spermatophyta</taxon>
        <taxon>Magnoliopsida</taxon>
        <taxon>eudicotyledons</taxon>
        <taxon>Gunneridae</taxon>
        <taxon>Pentapetalae</taxon>
        <taxon>asterids</taxon>
        <taxon>campanulids</taxon>
        <taxon>Asterales</taxon>
        <taxon>Asteraceae</taxon>
        <taxon>Carduoideae</taxon>
        <taxon>Cardueae</taxon>
        <taxon>Carduinae</taxon>
        <taxon>Cynara</taxon>
    </lineage>
</organism>
<evidence type="ECO:0000313" key="3">
    <source>
        <dbReference type="Proteomes" id="UP000243975"/>
    </source>
</evidence>
<dbReference type="Gramene" id="KVI01605">
    <property type="protein sequence ID" value="KVI01605"/>
    <property type="gene ID" value="Ccrd_020124"/>
</dbReference>
<feature type="non-terminal residue" evidence="2">
    <location>
        <position position="1"/>
    </location>
</feature>
<comment type="caution">
    <text evidence="2">The sequence shown here is derived from an EMBL/GenBank/DDBJ whole genome shotgun (WGS) entry which is preliminary data.</text>
</comment>
<feature type="compositionally biased region" description="Polar residues" evidence="1">
    <location>
        <begin position="128"/>
        <end position="137"/>
    </location>
</feature>
<evidence type="ECO:0000313" key="2">
    <source>
        <dbReference type="EMBL" id="KVI01605.1"/>
    </source>
</evidence>
<proteinExistence type="predicted"/>
<dbReference type="AlphaFoldDB" id="A0A118K0L3"/>
<evidence type="ECO:0000256" key="1">
    <source>
        <dbReference type="SAM" id="MobiDB-lite"/>
    </source>
</evidence>